<dbReference type="SUPFAM" id="SSF48508">
    <property type="entry name" value="Nuclear receptor ligand-binding domain"/>
    <property type="match status" value="1"/>
</dbReference>
<evidence type="ECO:0000256" key="4">
    <source>
        <dbReference type="ARBA" id="ARBA00023170"/>
    </source>
</evidence>
<dbReference type="GO" id="GO:0005634">
    <property type="term" value="C:nucleus"/>
    <property type="evidence" value="ECO:0007669"/>
    <property type="project" value="UniProtKB-SubCell"/>
</dbReference>
<comment type="subcellular location">
    <subcellularLocation>
        <location evidence="1">Nucleus</location>
    </subcellularLocation>
</comment>
<feature type="domain" description="NR LBD" evidence="5">
    <location>
        <begin position="1"/>
        <end position="180"/>
    </location>
</feature>
<evidence type="ECO:0000259" key="5">
    <source>
        <dbReference type="PROSITE" id="PS51843"/>
    </source>
</evidence>
<sequence>MLIEFAKQVEGFNELNQTIQINLLKRNVFEITLLVLTLTYDLNSGQLGMADYQLPRNSHSEPYLTAALHDCISTIAQRRFSPNVIAILCGIVLLESEFTFPCLQRSTEQLYATLQYELGPNWELVYSDIAEMRIQTAKVSRMHLESLMRAKQFDRSLEQTLPPLYRELFDDVPMNIVNMTTPF</sequence>
<evidence type="ECO:0000313" key="7">
    <source>
        <dbReference type="WBParaSite" id="L893_g17057.t1"/>
    </source>
</evidence>
<dbReference type="Proteomes" id="UP000095287">
    <property type="component" value="Unplaced"/>
</dbReference>
<evidence type="ECO:0000313" key="6">
    <source>
        <dbReference type="Proteomes" id="UP000095287"/>
    </source>
</evidence>
<evidence type="ECO:0000256" key="1">
    <source>
        <dbReference type="ARBA" id="ARBA00004123"/>
    </source>
</evidence>
<dbReference type="AlphaFoldDB" id="A0A1I7YJP6"/>
<evidence type="ECO:0000256" key="2">
    <source>
        <dbReference type="ARBA" id="ARBA00023015"/>
    </source>
</evidence>
<dbReference type="InterPro" id="IPR000536">
    <property type="entry name" value="Nucl_hrmn_rcpt_lig-bd"/>
</dbReference>
<dbReference type="Gene3D" id="1.10.565.10">
    <property type="entry name" value="Retinoid X Receptor"/>
    <property type="match status" value="1"/>
</dbReference>
<keyword evidence="6" id="KW-1185">Reference proteome</keyword>
<reference evidence="7" key="1">
    <citation type="submission" date="2016-11" db="UniProtKB">
        <authorList>
            <consortium name="WormBaseParasite"/>
        </authorList>
    </citation>
    <scope>IDENTIFICATION</scope>
</reference>
<name>A0A1I7YJP6_9BILA</name>
<evidence type="ECO:0000256" key="3">
    <source>
        <dbReference type="ARBA" id="ARBA00023163"/>
    </source>
</evidence>
<dbReference type="InterPro" id="IPR035500">
    <property type="entry name" value="NHR-like_dom_sf"/>
</dbReference>
<dbReference type="WBParaSite" id="L893_g17057.t1">
    <property type="protein sequence ID" value="L893_g17057.t1"/>
    <property type="gene ID" value="L893_g17057"/>
</dbReference>
<protein>
    <submittedName>
        <fullName evidence="7">NR LBD domain-containing protein</fullName>
    </submittedName>
</protein>
<dbReference type="GO" id="GO:0000978">
    <property type="term" value="F:RNA polymerase II cis-regulatory region sequence-specific DNA binding"/>
    <property type="evidence" value="ECO:0007669"/>
    <property type="project" value="TreeGrafter"/>
</dbReference>
<dbReference type="PROSITE" id="PS51843">
    <property type="entry name" value="NR_LBD"/>
    <property type="match status" value="1"/>
</dbReference>
<keyword evidence="3" id="KW-0804">Transcription</keyword>
<accession>A0A1I7YJP6</accession>
<dbReference type="PANTHER" id="PTHR45805">
    <property type="entry name" value="NUCLEAR HORMONE RECEPTOR HR3-RELATED"/>
    <property type="match status" value="1"/>
</dbReference>
<dbReference type="GO" id="GO:0004879">
    <property type="term" value="F:nuclear receptor activity"/>
    <property type="evidence" value="ECO:0007669"/>
    <property type="project" value="TreeGrafter"/>
</dbReference>
<proteinExistence type="predicted"/>
<dbReference type="PANTHER" id="PTHR45805:SF2">
    <property type="entry name" value="NUCLEAR HORMONE RECEPTOR HR3-RELATED"/>
    <property type="match status" value="1"/>
</dbReference>
<keyword evidence="4" id="KW-0675">Receptor</keyword>
<organism evidence="6 7">
    <name type="scientific">Steinernema glaseri</name>
    <dbReference type="NCBI Taxonomy" id="37863"/>
    <lineage>
        <taxon>Eukaryota</taxon>
        <taxon>Metazoa</taxon>
        <taxon>Ecdysozoa</taxon>
        <taxon>Nematoda</taxon>
        <taxon>Chromadorea</taxon>
        <taxon>Rhabditida</taxon>
        <taxon>Tylenchina</taxon>
        <taxon>Panagrolaimomorpha</taxon>
        <taxon>Strongyloidoidea</taxon>
        <taxon>Steinernematidae</taxon>
        <taxon>Steinernema</taxon>
    </lineage>
</organism>
<keyword evidence="2" id="KW-0805">Transcription regulation</keyword>